<proteinExistence type="predicted"/>
<dbReference type="EMBL" id="CAEKKB010000002">
    <property type="protein sequence ID" value="CAB4299538.1"/>
    <property type="molecule type" value="Genomic_DNA"/>
</dbReference>
<sequence>MTKKLARSIGDRIGKCIDISRCEGGEVVGGFMRIRVRIDIAKPLWRGLRITFPGGSTDLVAFSMKNYPNSALDVKELAYTLGLQLCAKATEKGYRSSIWKIPYPKRLWSCPILK</sequence>
<keyword evidence="2" id="KW-1185">Reference proteome</keyword>
<dbReference type="Proteomes" id="UP000507245">
    <property type="component" value="Unassembled WGS sequence"/>
</dbReference>
<organism evidence="1 2">
    <name type="scientific">Prunus armeniaca</name>
    <name type="common">Apricot</name>
    <name type="synonym">Armeniaca vulgaris</name>
    <dbReference type="NCBI Taxonomy" id="36596"/>
    <lineage>
        <taxon>Eukaryota</taxon>
        <taxon>Viridiplantae</taxon>
        <taxon>Streptophyta</taxon>
        <taxon>Embryophyta</taxon>
        <taxon>Tracheophyta</taxon>
        <taxon>Spermatophyta</taxon>
        <taxon>Magnoliopsida</taxon>
        <taxon>eudicotyledons</taxon>
        <taxon>Gunneridae</taxon>
        <taxon>Pentapetalae</taxon>
        <taxon>rosids</taxon>
        <taxon>fabids</taxon>
        <taxon>Rosales</taxon>
        <taxon>Rosaceae</taxon>
        <taxon>Amygdaloideae</taxon>
        <taxon>Amygdaleae</taxon>
        <taxon>Prunus</taxon>
    </lineage>
</organism>
<dbReference type="AlphaFoldDB" id="A0A6J5WMQ8"/>
<evidence type="ECO:0000313" key="1">
    <source>
        <dbReference type="EMBL" id="CAB4299538.1"/>
    </source>
</evidence>
<evidence type="ECO:0000313" key="2">
    <source>
        <dbReference type="Proteomes" id="UP000507245"/>
    </source>
</evidence>
<name>A0A6J5WMQ8_PRUAR</name>
<accession>A0A6J5WMQ8</accession>
<gene>
    <name evidence="1" type="ORF">ORAREDHAP_LOCUS13999</name>
</gene>
<protein>
    <submittedName>
        <fullName evidence="1">Uncharacterized protein</fullName>
    </submittedName>
</protein>
<reference evidence="2" key="1">
    <citation type="journal article" date="2020" name="Genome Biol.">
        <title>Gamete binning: chromosome-level and haplotype-resolved genome assembly enabled by high-throughput single-cell sequencing of gamete genomes.</title>
        <authorList>
            <person name="Campoy J.A."/>
            <person name="Sun H."/>
            <person name="Goel M."/>
            <person name="Jiao W.-B."/>
            <person name="Folz-Donahue K."/>
            <person name="Wang N."/>
            <person name="Rubio M."/>
            <person name="Liu C."/>
            <person name="Kukat C."/>
            <person name="Ruiz D."/>
            <person name="Huettel B."/>
            <person name="Schneeberger K."/>
        </authorList>
    </citation>
    <scope>NUCLEOTIDE SEQUENCE [LARGE SCALE GENOMIC DNA]</scope>
    <source>
        <strain evidence="2">cv. Rojo Pasion</strain>
    </source>
</reference>
<dbReference type="OrthoDB" id="1750606at2759"/>